<dbReference type="GO" id="GO:0045454">
    <property type="term" value="P:cell redox homeostasis"/>
    <property type="evidence" value="ECO:0007669"/>
    <property type="project" value="InterPro"/>
</dbReference>
<evidence type="ECO:0000259" key="12">
    <source>
        <dbReference type="PROSITE" id="PS50929"/>
    </source>
</evidence>
<dbReference type="InterPro" id="IPR014223">
    <property type="entry name" value="ABC_CydC/D"/>
</dbReference>
<feature type="transmembrane region" description="Helical" evidence="10">
    <location>
        <begin position="269"/>
        <end position="290"/>
    </location>
</feature>
<keyword evidence="4 10" id="KW-0812">Transmembrane</keyword>
<dbReference type="PROSITE" id="PS50893">
    <property type="entry name" value="ABC_TRANSPORTER_2"/>
    <property type="match status" value="1"/>
</dbReference>
<evidence type="ECO:0000256" key="10">
    <source>
        <dbReference type="SAM" id="Phobius"/>
    </source>
</evidence>
<feature type="domain" description="ABC transmembrane type-1" evidence="12">
    <location>
        <begin position="17"/>
        <end position="299"/>
    </location>
</feature>
<evidence type="ECO:0000256" key="5">
    <source>
        <dbReference type="ARBA" id="ARBA00022741"/>
    </source>
</evidence>
<dbReference type="CDD" id="cd03247">
    <property type="entry name" value="ABCC_cytochrome_bd"/>
    <property type="match status" value="1"/>
</dbReference>
<sequence>MIAHLWHYMKKYKLAMALTILMGILALLSAAMLTFTSGYLISRASERPENIMMVYVTTVIVRALGISRAVFHYVERLVGHNAVLEILAKMRVLLYEALEPQALFIRERFTTGDLLGTLADDIEHLQDAYIRTVFPTLIGLFVLLYAVIALAVIDWPFALLMALLLGVVAFVYPAWSLFKMKQHQMKAQQAQRTLYTTLTDAFLGMQDWLISGRSHEFITSFLGQAKEADKLERTLGHWQQSRNLQLQLITGVFVIIVGLWAGNQAAEGVILPTYIAAFTLVVMPILEGLIPMSHAIERIPVYESSLQRINAIKREENEAQTVAPTIAHTTIAFQHVQFTYDQATTPAIAQVDLTIQAGEKIAILGQSGAGKSTLVQLLLGNLQAQQGKVTLGDTLTTQFGDTIYDYVSVLNQKPYLFATSVENNIKLGNQQATDEEVANAIAIVQLQDYLSTLPLGIKTQTEETGQRFSGGERQRLALARILLKNTPIVVLDEPTVGLDPITERQLMTTTFQALQNKTIIWVTHHLTMMEEMDRIIFMEEGEIVMIGTHKELFSNNERYRQLYALDYGD</sequence>
<dbReference type="GO" id="GO:0034040">
    <property type="term" value="F:ATPase-coupled lipid transmembrane transporter activity"/>
    <property type="evidence" value="ECO:0007669"/>
    <property type="project" value="TreeGrafter"/>
</dbReference>
<dbReference type="GO" id="GO:0005524">
    <property type="term" value="F:ATP binding"/>
    <property type="evidence" value="ECO:0007669"/>
    <property type="project" value="UniProtKB-KW"/>
</dbReference>
<dbReference type="InterPro" id="IPR011527">
    <property type="entry name" value="ABC1_TM_dom"/>
</dbReference>
<dbReference type="GO" id="GO:0008234">
    <property type="term" value="F:cysteine-type peptidase activity"/>
    <property type="evidence" value="ECO:0007669"/>
    <property type="project" value="UniProtKB-KW"/>
</dbReference>
<name>A0A917G2N3_9BACI</name>
<dbReference type="PROSITE" id="PS50929">
    <property type="entry name" value="ABC_TM1F"/>
    <property type="match status" value="1"/>
</dbReference>
<evidence type="ECO:0000256" key="1">
    <source>
        <dbReference type="ARBA" id="ARBA00004651"/>
    </source>
</evidence>
<dbReference type="InterPro" id="IPR036640">
    <property type="entry name" value="ABC1_TM_sf"/>
</dbReference>
<dbReference type="NCBIfam" id="TIGR02868">
    <property type="entry name" value="CydC"/>
    <property type="match status" value="1"/>
</dbReference>
<evidence type="ECO:0000256" key="9">
    <source>
        <dbReference type="ARBA" id="ARBA00023136"/>
    </source>
</evidence>
<dbReference type="InterPro" id="IPR017871">
    <property type="entry name" value="ABC_transporter-like_CS"/>
</dbReference>
<dbReference type="Pfam" id="PF00005">
    <property type="entry name" value="ABC_tran"/>
    <property type="match status" value="1"/>
</dbReference>
<keyword evidence="14" id="KW-1185">Reference proteome</keyword>
<gene>
    <name evidence="13" type="primary">cydD</name>
    <name evidence="13" type="ORF">GCM10007425_12190</name>
</gene>
<protein>
    <submittedName>
        <fullName evidence="13">ATP-binding/permease protein CydD</fullName>
    </submittedName>
</protein>
<dbReference type="EMBL" id="BMJT01000003">
    <property type="protein sequence ID" value="GGG19237.1"/>
    <property type="molecule type" value="Genomic_DNA"/>
</dbReference>
<feature type="transmembrane region" description="Helical" evidence="10">
    <location>
        <begin position="52"/>
        <end position="71"/>
    </location>
</feature>
<evidence type="ECO:0000256" key="7">
    <source>
        <dbReference type="ARBA" id="ARBA00022840"/>
    </source>
</evidence>
<feature type="transmembrane region" description="Helical" evidence="10">
    <location>
        <begin position="12"/>
        <end position="40"/>
    </location>
</feature>
<dbReference type="Pfam" id="PF00664">
    <property type="entry name" value="ABC_membrane"/>
    <property type="match status" value="1"/>
</dbReference>
<dbReference type="PANTHER" id="PTHR24221:SF653">
    <property type="entry name" value="TRANSPORT ATP-BINDING PROTEIN CYDC"/>
    <property type="match status" value="1"/>
</dbReference>
<dbReference type="AlphaFoldDB" id="A0A917G2N3"/>
<dbReference type="SUPFAM" id="SSF52540">
    <property type="entry name" value="P-loop containing nucleoside triphosphate hydrolases"/>
    <property type="match status" value="1"/>
</dbReference>
<dbReference type="InterPro" id="IPR003439">
    <property type="entry name" value="ABC_transporter-like_ATP-bd"/>
</dbReference>
<feature type="transmembrane region" description="Helical" evidence="10">
    <location>
        <begin position="159"/>
        <end position="178"/>
    </location>
</feature>
<keyword evidence="2" id="KW-0813">Transport</keyword>
<evidence type="ECO:0000313" key="14">
    <source>
        <dbReference type="Proteomes" id="UP000616608"/>
    </source>
</evidence>
<evidence type="ECO:0000313" key="13">
    <source>
        <dbReference type="EMBL" id="GGG19237.1"/>
    </source>
</evidence>
<dbReference type="PROSITE" id="PS00211">
    <property type="entry name" value="ABC_TRANSPORTER_1"/>
    <property type="match status" value="1"/>
</dbReference>
<keyword evidence="9 10" id="KW-0472">Membrane</keyword>
<feature type="transmembrane region" description="Helical" evidence="10">
    <location>
        <begin position="133"/>
        <end position="153"/>
    </location>
</feature>
<dbReference type="GO" id="GO:0016887">
    <property type="term" value="F:ATP hydrolysis activity"/>
    <property type="evidence" value="ECO:0007669"/>
    <property type="project" value="InterPro"/>
</dbReference>
<evidence type="ECO:0000259" key="11">
    <source>
        <dbReference type="PROSITE" id="PS50893"/>
    </source>
</evidence>
<dbReference type="Proteomes" id="UP000616608">
    <property type="component" value="Unassembled WGS sequence"/>
</dbReference>
<accession>A0A917G2N3</accession>
<comment type="caution">
    <text evidence="13">The sequence shown here is derived from an EMBL/GenBank/DDBJ whole genome shotgun (WGS) entry which is preliminary data.</text>
</comment>
<evidence type="ECO:0000256" key="4">
    <source>
        <dbReference type="ARBA" id="ARBA00022692"/>
    </source>
</evidence>
<dbReference type="InterPro" id="IPR039421">
    <property type="entry name" value="Type_1_exporter"/>
</dbReference>
<reference evidence="13" key="2">
    <citation type="submission" date="2020-09" db="EMBL/GenBank/DDBJ databases">
        <authorList>
            <person name="Sun Q."/>
            <person name="Zhou Y."/>
        </authorList>
    </citation>
    <scope>NUCLEOTIDE SEQUENCE</scope>
    <source>
        <strain evidence="13">CGMCC 1.15760</strain>
    </source>
</reference>
<keyword evidence="7 13" id="KW-0067">ATP-binding</keyword>
<dbReference type="GO" id="GO:0005886">
    <property type="term" value="C:plasma membrane"/>
    <property type="evidence" value="ECO:0007669"/>
    <property type="project" value="UniProtKB-SubCell"/>
</dbReference>
<comment type="subcellular location">
    <subcellularLocation>
        <location evidence="1">Cell membrane</location>
        <topology evidence="1">Multi-pass membrane protein</topology>
    </subcellularLocation>
</comment>
<dbReference type="GO" id="GO:0140359">
    <property type="term" value="F:ABC-type transporter activity"/>
    <property type="evidence" value="ECO:0007669"/>
    <property type="project" value="InterPro"/>
</dbReference>
<dbReference type="InterPro" id="IPR003593">
    <property type="entry name" value="AAA+_ATPase"/>
</dbReference>
<dbReference type="GO" id="GO:0034775">
    <property type="term" value="P:glutathione transmembrane transport"/>
    <property type="evidence" value="ECO:0007669"/>
    <property type="project" value="InterPro"/>
</dbReference>
<dbReference type="SUPFAM" id="SSF90123">
    <property type="entry name" value="ABC transporter transmembrane region"/>
    <property type="match status" value="1"/>
</dbReference>
<keyword evidence="8 10" id="KW-1133">Transmembrane helix</keyword>
<dbReference type="Gene3D" id="1.20.1560.10">
    <property type="entry name" value="ABC transporter type 1, transmembrane domain"/>
    <property type="match status" value="1"/>
</dbReference>
<dbReference type="Gene3D" id="3.40.50.300">
    <property type="entry name" value="P-loop containing nucleotide triphosphate hydrolases"/>
    <property type="match status" value="1"/>
</dbReference>
<feature type="domain" description="ABC transporter" evidence="11">
    <location>
        <begin position="331"/>
        <end position="565"/>
    </location>
</feature>
<dbReference type="FunFam" id="3.40.50.300:FF:000299">
    <property type="entry name" value="ABC transporter ATP-binding protein/permease"/>
    <property type="match status" value="1"/>
</dbReference>
<dbReference type="RefSeq" id="WP_188614135.1">
    <property type="nucleotide sequence ID" value="NZ_BMJT01000003.1"/>
</dbReference>
<reference evidence="13" key="1">
    <citation type="journal article" date="2014" name="Int. J. Syst. Evol. Microbiol.">
        <title>Complete genome sequence of Corynebacterium casei LMG S-19264T (=DSM 44701T), isolated from a smear-ripened cheese.</title>
        <authorList>
            <consortium name="US DOE Joint Genome Institute (JGI-PGF)"/>
            <person name="Walter F."/>
            <person name="Albersmeier A."/>
            <person name="Kalinowski J."/>
            <person name="Ruckert C."/>
        </authorList>
    </citation>
    <scope>NUCLEOTIDE SEQUENCE</scope>
    <source>
        <strain evidence="13">CGMCC 1.15760</strain>
    </source>
</reference>
<evidence type="ECO:0000256" key="2">
    <source>
        <dbReference type="ARBA" id="ARBA00022448"/>
    </source>
</evidence>
<keyword evidence="6" id="KW-0788">Thiol protease</keyword>
<dbReference type="InterPro" id="IPR027417">
    <property type="entry name" value="P-loop_NTPase"/>
</dbReference>
<evidence type="ECO:0000256" key="6">
    <source>
        <dbReference type="ARBA" id="ARBA00022807"/>
    </source>
</evidence>
<feature type="transmembrane region" description="Helical" evidence="10">
    <location>
        <begin position="244"/>
        <end position="263"/>
    </location>
</feature>
<keyword evidence="6" id="KW-0645">Protease</keyword>
<evidence type="ECO:0000256" key="3">
    <source>
        <dbReference type="ARBA" id="ARBA00022475"/>
    </source>
</evidence>
<organism evidence="13 14">
    <name type="scientific">Lysinibacillus alkalisoli</name>
    <dbReference type="NCBI Taxonomy" id="1911548"/>
    <lineage>
        <taxon>Bacteria</taxon>
        <taxon>Bacillati</taxon>
        <taxon>Bacillota</taxon>
        <taxon>Bacilli</taxon>
        <taxon>Bacillales</taxon>
        <taxon>Bacillaceae</taxon>
        <taxon>Lysinibacillus</taxon>
    </lineage>
</organism>
<dbReference type="PANTHER" id="PTHR24221">
    <property type="entry name" value="ATP-BINDING CASSETTE SUB-FAMILY B"/>
    <property type="match status" value="1"/>
</dbReference>
<keyword evidence="5" id="KW-0547">Nucleotide-binding</keyword>
<proteinExistence type="predicted"/>
<keyword evidence="6" id="KW-0378">Hydrolase</keyword>
<evidence type="ECO:0000256" key="8">
    <source>
        <dbReference type="ARBA" id="ARBA00022989"/>
    </source>
</evidence>
<dbReference type="SMART" id="SM00382">
    <property type="entry name" value="AAA"/>
    <property type="match status" value="1"/>
</dbReference>
<keyword evidence="3" id="KW-1003">Cell membrane</keyword>